<dbReference type="EMBL" id="KT307976">
    <property type="protein sequence ID" value="ALA13367.1"/>
    <property type="molecule type" value="Genomic_DNA"/>
</dbReference>
<dbReference type="InterPro" id="IPR029052">
    <property type="entry name" value="Metallo-depent_PP-like"/>
</dbReference>
<sequence length="440" mass="49630">MVIFKGGNNLTNKKDTREVVGYMGASAVVMGYLKRERGQIPTSAFNKLIKELGYEGMNLKEMQTVASDINKDKALSYLYDLAVKGEISLDVIQPPGKEDKVLTEKDVFPMVTPYITEKENNTANLREFRKMQRDGTAMKLLFDSLKTELIEELKDLPKSKYITSVKKAPQQGDKSLILCFSDWHVGMYVINESTGGYNFDMLTQYVDNIVAEVLKMVKEQNIKHLYVYNLGDITEHINMRNVNQAFDAEMHLSKQIATSTRLTVDVLSKLSKHLHVTYTQIAGNHDRMQVSKNDVISGDSTAYVLLSTLIMLQEDLGQLPNVTVVDNRESMYAHTQDIAGLTVKAVHGDKEKKGLHNVIGKHVKTKNIDLIIMGHFHSTLIQQEDYARYKVVVGSPQGENDFSKDNNMSSSYGSQMIIVLEEGRKSPVFYPLMLKEGEII</sequence>
<dbReference type="GeneID" id="26632938"/>
<protein>
    <submittedName>
        <fullName evidence="1">DNA polymerase I</fullName>
    </submittedName>
</protein>
<name>A0A0K2D113_9CAUD</name>
<dbReference type="OrthoDB" id="2564at10239"/>
<dbReference type="Gene3D" id="3.60.21.10">
    <property type="match status" value="1"/>
</dbReference>
<keyword evidence="2" id="KW-1185">Reference proteome</keyword>
<evidence type="ECO:0000313" key="2">
    <source>
        <dbReference type="Proteomes" id="UP000204647"/>
    </source>
</evidence>
<gene>
    <name evidence="1" type="ORF">AVESOBMORE_174</name>
</gene>
<dbReference type="RefSeq" id="YP_009206529.1">
    <property type="nucleotide sequence ID" value="NC_028887.1"/>
</dbReference>
<evidence type="ECO:0000313" key="1">
    <source>
        <dbReference type="EMBL" id="ALA13367.1"/>
    </source>
</evidence>
<dbReference type="SUPFAM" id="SSF56300">
    <property type="entry name" value="Metallo-dependent phosphatases"/>
    <property type="match status" value="1"/>
</dbReference>
<proteinExistence type="predicted"/>
<dbReference type="KEGG" id="vg:26632938"/>
<reference evidence="1 2" key="1">
    <citation type="journal article" date="2015" name="Genome Announc.">
        <title>Genome Sequences of Two Bacillus cereus Group Bacteriophages, Eyuki and AvesoBmore.</title>
        <authorList>
            <person name="Erill I."/>
            <person name="Caruso S.M."/>
        </authorList>
    </citation>
    <scope>NUCLEOTIDE SEQUENCE [LARGE SCALE GENOMIC DNA]</scope>
</reference>
<accession>A0A0K2D113</accession>
<organism evidence="1 2">
    <name type="scientific">Bacillus phage AvesoBmore</name>
    <dbReference type="NCBI Taxonomy" id="1698451"/>
    <lineage>
        <taxon>Viruses</taxon>
        <taxon>Duplodnaviria</taxon>
        <taxon>Heunggongvirae</taxon>
        <taxon>Uroviricota</taxon>
        <taxon>Caudoviricetes</taxon>
        <taxon>Herelleviridae</taxon>
        <taxon>Bastillevirinae</taxon>
        <taxon>Bequatrovirus</taxon>
        <taxon>Bequatrovirus avesobmore</taxon>
    </lineage>
</organism>
<dbReference type="Proteomes" id="UP000204647">
    <property type="component" value="Segment"/>
</dbReference>